<accession>A0A3A3G724</accession>
<reference evidence="2" key="1">
    <citation type="submission" date="2018-09" db="EMBL/GenBank/DDBJ databases">
        <authorList>
            <person name="Zhu H."/>
        </authorList>
    </citation>
    <scope>NUCLEOTIDE SEQUENCE [LARGE SCALE GENOMIC DNA]</scope>
    <source>
        <strain evidence="2">K1S02-23</strain>
    </source>
</reference>
<gene>
    <name evidence="1" type="ORF">D3878_09500</name>
</gene>
<dbReference type="Proteomes" id="UP000266327">
    <property type="component" value="Unassembled WGS sequence"/>
</dbReference>
<protein>
    <submittedName>
        <fullName evidence="1">DUF2889 domain-containing protein</fullName>
    </submittedName>
</protein>
<dbReference type="InterPro" id="IPR021312">
    <property type="entry name" value="DUF2889"/>
</dbReference>
<dbReference type="EMBL" id="QYUQ01000002">
    <property type="protein sequence ID" value="RJG04323.1"/>
    <property type="molecule type" value="Genomic_DNA"/>
</dbReference>
<organism evidence="1 2">
    <name type="scientific">Noviherbaspirillum sedimenti</name>
    <dbReference type="NCBI Taxonomy" id="2320865"/>
    <lineage>
        <taxon>Bacteria</taxon>
        <taxon>Pseudomonadati</taxon>
        <taxon>Pseudomonadota</taxon>
        <taxon>Betaproteobacteria</taxon>
        <taxon>Burkholderiales</taxon>
        <taxon>Oxalobacteraceae</taxon>
        <taxon>Noviherbaspirillum</taxon>
    </lineage>
</organism>
<proteinExistence type="predicted"/>
<dbReference type="Pfam" id="PF11136">
    <property type="entry name" value="DUF2889"/>
    <property type="match status" value="1"/>
</dbReference>
<sequence>MPLPAPTPERELLHTRTVTFKGYRRNDNLWDIEGHLTDVRSHDIAFPGVSRAAGDPIHGMWLRHSGNTPRASSFSLLAYRYFRRQYRAPLGCTKQVDKSFLT</sequence>
<evidence type="ECO:0000313" key="2">
    <source>
        <dbReference type="Proteomes" id="UP000266327"/>
    </source>
</evidence>
<dbReference type="OrthoDB" id="6862397at2"/>
<name>A0A3A3G724_9BURK</name>
<dbReference type="AlphaFoldDB" id="A0A3A3G724"/>
<evidence type="ECO:0000313" key="1">
    <source>
        <dbReference type="EMBL" id="RJG04323.1"/>
    </source>
</evidence>
<keyword evidence="2" id="KW-1185">Reference proteome</keyword>
<comment type="caution">
    <text evidence="1">The sequence shown here is derived from an EMBL/GenBank/DDBJ whole genome shotgun (WGS) entry which is preliminary data.</text>
</comment>